<dbReference type="SUPFAM" id="SSF55874">
    <property type="entry name" value="ATPase domain of HSP90 chaperone/DNA topoisomerase II/histidine kinase"/>
    <property type="match status" value="1"/>
</dbReference>
<comment type="catalytic activity">
    <reaction evidence="1">
        <text>ATP + protein L-histidine = ADP + protein N-phospho-L-histidine.</text>
        <dbReference type="EC" id="2.7.13.3"/>
    </reaction>
</comment>
<dbReference type="GO" id="GO:0005524">
    <property type="term" value="F:ATP binding"/>
    <property type="evidence" value="ECO:0007669"/>
    <property type="project" value="UniProtKB-KW"/>
</dbReference>
<dbReference type="InterPro" id="IPR050736">
    <property type="entry name" value="Sensor_HK_Regulatory"/>
</dbReference>
<evidence type="ECO:0000259" key="8">
    <source>
        <dbReference type="PROSITE" id="PS50109"/>
    </source>
</evidence>
<dbReference type="CDD" id="cd00082">
    <property type="entry name" value="HisKA"/>
    <property type="match status" value="1"/>
</dbReference>
<keyword evidence="7" id="KW-1133">Transmembrane helix</keyword>
<dbReference type="SMART" id="SM00387">
    <property type="entry name" value="HATPase_c"/>
    <property type="match status" value="1"/>
</dbReference>
<keyword evidence="10" id="KW-1185">Reference proteome</keyword>
<keyword evidence="7" id="KW-0812">Transmembrane</keyword>
<dbReference type="Gene3D" id="3.30.450.20">
    <property type="entry name" value="PAS domain"/>
    <property type="match status" value="2"/>
</dbReference>
<dbReference type="GeneID" id="74306299"/>
<dbReference type="Proteomes" id="UP001060368">
    <property type="component" value="Chromosome"/>
</dbReference>
<keyword evidence="5" id="KW-0418">Kinase</keyword>
<evidence type="ECO:0000256" key="3">
    <source>
        <dbReference type="ARBA" id="ARBA00022553"/>
    </source>
</evidence>
<proteinExistence type="predicted"/>
<evidence type="ECO:0000313" key="10">
    <source>
        <dbReference type="Proteomes" id="UP001060368"/>
    </source>
</evidence>
<dbReference type="NCBIfam" id="TIGR00229">
    <property type="entry name" value="sensory_box"/>
    <property type="match status" value="1"/>
</dbReference>
<dbReference type="InterPro" id="IPR035965">
    <property type="entry name" value="PAS-like_dom_sf"/>
</dbReference>
<dbReference type="PROSITE" id="PS50109">
    <property type="entry name" value="HIS_KIN"/>
    <property type="match status" value="1"/>
</dbReference>
<dbReference type="InterPro" id="IPR003594">
    <property type="entry name" value="HATPase_dom"/>
</dbReference>
<keyword evidence="4" id="KW-0808">Transferase</keyword>
<evidence type="ECO:0000256" key="2">
    <source>
        <dbReference type="ARBA" id="ARBA00012438"/>
    </source>
</evidence>
<dbReference type="Pfam" id="PF13426">
    <property type="entry name" value="PAS_9"/>
    <property type="match status" value="2"/>
</dbReference>
<dbReference type="SUPFAM" id="SSF47384">
    <property type="entry name" value="Homodimeric domain of signal transducing histidine kinase"/>
    <property type="match status" value="1"/>
</dbReference>
<dbReference type="InterPro" id="IPR036890">
    <property type="entry name" value="HATPase_C_sf"/>
</dbReference>
<dbReference type="SUPFAM" id="SSF55785">
    <property type="entry name" value="PYP-like sensor domain (PAS domain)"/>
    <property type="match status" value="2"/>
</dbReference>
<dbReference type="Pfam" id="PF02518">
    <property type="entry name" value="HATPase_c"/>
    <property type="match status" value="1"/>
</dbReference>
<dbReference type="SMART" id="SM00388">
    <property type="entry name" value="HisKA"/>
    <property type="match status" value="1"/>
</dbReference>
<feature type="transmembrane region" description="Helical" evidence="7">
    <location>
        <begin position="21"/>
        <end position="44"/>
    </location>
</feature>
<dbReference type="InterPro" id="IPR005467">
    <property type="entry name" value="His_kinase_dom"/>
</dbReference>
<feature type="domain" description="Histidine kinase" evidence="8">
    <location>
        <begin position="393"/>
        <end position="610"/>
    </location>
</feature>
<protein>
    <recommendedName>
        <fullName evidence="2">histidine kinase</fullName>
        <ecNumber evidence="2">2.7.13.3</ecNumber>
    </recommendedName>
</protein>
<dbReference type="AlphaFoldDB" id="A0A9E7THF9"/>
<organism evidence="9 10">
    <name type="scientific">Methanoplanus endosymbiosus</name>
    <dbReference type="NCBI Taxonomy" id="33865"/>
    <lineage>
        <taxon>Archaea</taxon>
        <taxon>Methanobacteriati</taxon>
        <taxon>Methanobacteriota</taxon>
        <taxon>Stenosarchaea group</taxon>
        <taxon>Methanomicrobia</taxon>
        <taxon>Methanomicrobiales</taxon>
        <taxon>Methanomicrobiaceae</taxon>
        <taxon>Methanoplanus</taxon>
    </lineage>
</organism>
<evidence type="ECO:0000256" key="1">
    <source>
        <dbReference type="ARBA" id="ARBA00000085"/>
    </source>
</evidence>
<keyword evidence="7" id="KW-0472">Membrane</keyword>
<keyword evidence="3" id="KW-0597">Phosphoprotein</keyword>
<evidence type="ECO:0000313" key="9">
    <source>
        <dbReference type="EMBL" id="UUX92802.1"/>
    </source>
</evidence>
<accession>A0A9E7THF9</accession>
<dbReference type="Pfam" id="PF00512">
    <property type="entry name" value="HisKA"/>
    <property type="match status" value="1"/>
</dbReference>
<reference evidence="9" key="1">
    <citation type="submission" date="2022-04" db="EMBL/GenBank/DDBJ databases">
        <title>Complete genome of Methanoplanus endosymbiosus DSM 3599.</title>
        <authorList>
            <person name="Chen S.-C."/>
            <person name="You Y.-T."/>
            <person name="Zhou Y.-Z."/>
            <person name="Lai M.-C."/>
        </authorList>
    </citation>
    <scope>NUCLEOTIDE SEQUENCE</scope>
    <source>
        <strain evidence="9">DSM 3599</strain>
    </source>
</reference>
<dbReference type="InterPro" id="IPR036097">
    <property type="entry name" value="HisK_dim/P_sf"/>
</dbReference>
<evidence type="ECO:0000256" key="4">
    <source>
        <dbReference type="ARBA" id="ARBA00022679"/>
    </source>
</evidence>
<sequence length="614" mass="69269">MSFTNTVAKSGLFSSIEQKDIVKLLVITCLIIFSVLITTIYFQFNFSGTYEAVIFLIPQLYYIPIILITIWYPKRGILASVLIITGFLLAVTYFYYQGLIIDPFIAGINTALFFWVGLASTYIAKTSGLFNFRYFGYFNNSKNGILIVEASDLNIIDANPKICNISGQKHKELINTNLAVFLCNLGLDSSRANKIIDKPGRINEKIIVKCFGNEERIFLITSVQDNEEGSIECTFCDITESEREKRHAVEERELFRRFVDSSDNIFFMLDKTGKIFKIHWSKAEENNISEESLSGRYLSQILGNCTDEECIKYTENTIRSGDTNSFKSYITTSDGLKKSCSVISGPLNDSAGKIIGVIGTVEFIRNSHGETFKETGNSGINPEMHRWNFFVNNAAHELRTPLQPIVGYLNLLLDDPEDSGLNEYSADMLRKCLSSVERECVIVERILEMGICENYPVNLLISEIKLHEMTEKIINIGHYSDNADIVNKINTDAVICADRDRIYQVLNGIISNAVKYNEDPRIVEIGFRKDESYSYIEITDNGKGIADESLALIFEPFYIDNLSSLSREYGRIGLDLSIAKKYIKLHGGEILVSSEKDIGSTFTVKIPVMPRNTS</sequence>
<dbReference type="InterPro" id="IPR004358">
    <property type="entry name" value="Sig_transdc_His_kin-like_C"/>
</dbReference>
<name>A0A9E7THF9_9EURY</name>
<dbReference type="PRINTS" id="PR00344">
    <property type="entry name" value="BCTRLSENSOR"/>
</dbReference>
<gene>
    <name evidence="9" type="ORF">L6E24_01350</name>
</gene>
<evidence type="ECO:0000256" key="6">
    <source>
        <dbReference type="ARBA" id="ARBA00023012"/>
    </source>
</evidence>
<keyword evidence="9" id="KW-0547">Nucleotide-binding</keyword>
<dbReference type="Gene3D" id="1.10.287.130">
    <property type="match status" value="1"/>
</dbReference>
<feature type="transmembrane region" description="Helical" evidence="7">
    <location>
        <begin position="77"/>
        <end position="98"/>
    </location>
</feature>
<dbReference type="InterPro" id="IPR003661">
    <property type="entry name" value="HisK_dim/P_dom"/>
</dbReference>
<dbReference type="KEGG" id="mend:L6E24_01350"/>
<dbReference type="CDD" id="cd00075">
    <property type="entry name" value="HATPase"/>
    <property type="match status" value="1"/>
</dbReference>
<evidence type="ECO:0000256" key="7">
    <source>
        <dbReference type="SAM" id="Phobius"/>
    </source>
</evidence>
<dbReference type="RefSeq" id="WP_257742946.1">
    <property type="nucleotide sequence ID" value="NZ_CP096115.1"/>
</dbReference>
<dbReference type="EMBL" id="CP096115">
    <property type="protein sequence ID" value="UUX92802.1"/>
    <property type="molecule type" value="Genomic_DNA"/>
</dbReference>
<dbReference type="EC" id="2.7.13.3" evidence="2"/>
<dbReference type="PANTHER" id="PTHR43711">
    <property type="entry name" value="TWO-COMPONENT HISTIDINE KINASE"/>
    <property type="match status" value="1"/>
</dbReference>
<dbReference type="InterPro" id="IPR000014">
    <property type="entry name" value="PAS"/>
</dbReference>
<keyword evidence="6" id="KW-0902">Two-component regulatory system</keyword>
<evidence type="ECO:0000256" key="5">
    <source>
        <dbReference type="ARBA" id="ARBA00022777"/>
    </source>
</evidence>
<dbReference type="GO" id="GO:0000155">
    <property type="term" value="F:phosphorelay sensor kinase activity"/>
    <property type="evidence" value="ECO:0007669"/>
    <property type="project" value="InterPro"/>
</dbReference>
<feature type="transmembrane region" description="Helical" evidence="7">
    <location>
        <begin position="50"/>
        <end position="70"/>
    </location>
</feature>
<keyword evidence="9" id="KW-0067">ATP-binding</keyword>
<dbReference type="Gene3D" id="3.30.565.10">
    <property type="entry name" value="Histidine kinase-like ATPase, C-terminal domain"/>
    <property type="match status" value="1"/>
</dbReference>
<dbReference type="PANTHER" id="PTHR43711:SF1">
    <property type="entry name" value="HISTIDINE KINASE 1"/>
    <property type="match status" value="1"/>
</dbReference>